<dbReference type="SUPFAM" id="SSF141371">
    <property type="entry name" value="PilZ domain-like"/>
    <property type="match status" value="1"/>
</dbReference>
<name>A0ABV8RJW8_9SPHN</name>
<evidence type="ECO:0000313" key="2">
    <source>
        <dbReference type="EMBL" id="MFC4293580.1"/>
    </source>
</evidence>
<evidence type="ECO:0000259" key="1">
    <source>
        <dbReference type="Pfam" id="PF07238"/>
    </source>
</evidence>
<sequence length="117" mass="12804">MAEIDHRLISRDSLFLMADLRSSGSVATERVKVRNLSAGGMMAEGAENPVRGTLVELNLRNIGWVQGEIAWVHGNRCGIAFNEDIDPKLARAPVVGIESPTLVRAAQSMRRAPLRKL</sequence>
<dbReference type="Pfam" id="PF07238">
    <property type="entry name" value="PilZ"/>
    <property type="match status" value="1"/>
</dbReference>
<feature type="domain" description="PilZ" evidence="1">
    <location>
        <begin position="28"/>
        <end position="89"/>
    </location>
</feature>
<dbReference type="InterPro" id="IPR009875">
    <property type="entry name" value="PilZ_domain"/>
</dbReference>
<comment type="caution">
    <text evidence="2">The sequence shown here is derived from an EMBL/GenBank/DDBJ whole genome shotgun (WGS) entry which is preliminary data.</text>
</comment>
<dbReference type="RefSeq" id="WP_379537072.1">
    <property type="nucleotide sequence ID" value="NZ_JBHSDR010000003.1"/>
</dbReference>
<protein>
    <submittedName>
        <fullName evidence="2">PilZ domain-containing protein</fullName>
    </submittedName>
</protein>
<reference evidence="3" key="1">
    <citation type="journal article" date="2019" name="Int. J. Syst. Evol. Microbiol.">
        <title>The Global Catalogue of Microorganisms (GCM) 10K type strain sequencing project: providing services to taxonomists for standard genome sequencing and annotation.</title>
        <authorList>
            <consortium name="The Broad Institute Genomics Platform"/>
            <consortium name="The Broad Institute Genome Sequencing Center for Infectious Disease"/>
            <person name="Wu L."/>
            <person name="Ma J."/>
        </authorList>
    </citation>
    <scope>NUCLEOTIDE SEQUENCE [LARGE SCALE GENOMIC DNA]</scope>
    <source>
        <strain evidence="3">CGMCC 1.12989</strain>
    </source>
</reference>
<dbReference type="EMBL" id="JBHSDR010000003">
    <property type="protein sequence ID" value="MFC4293580.1"/>
    <property type="molecule type" value="Genomic_DNA"/>
</dbReference>
<accession>A0ABV8RJW8</accession>
<organism evidence="2 3">
    <name type="scientific">Novosphingobium tardum</name>
    <dbReference type="NCBI Taxonomy" id="1538021"/>
    <lineage>
        <taxon>Bacteria</taxon>
        <taxon>Pseudomonadati</taxon>
        <taxon>Pseudomonadota</taxon>
        <taxon>Alphaproteobacteria</taxon>
        <taxon>Sphingomonadales</taxon>
        <taxon>Sphingomonadaceae</taxon>
        <taxon>Novosphingobium</taxon>
    </lineage>
</organism>
<gene>
    <name evidence="2" type="ORF">ACFO0A_00755</name>
</gene>
<proteinExistence type="predicted"/>
<keyword evidence="3" id="KW-1185">Reference proteome</keyword>
<dbReference type="Proteomes" id="UP001595828">
    <property type="component" value="Unassembled WGS sequence"/>
</dbReference>
<evidence type="ECO:0000313" key="3">
    <source>
        <dbReference type="Proteomes" id="UP001595828"/>
    </source>
</evidence>